<name>A0A9D1IF95_9FIRM</name>
<evidence type="ECO:0000256" key="2">
    <source>
        <dbReference type="SAM" id="SignalP"/>
    </source>
</evidence>
<dbReference type="Proteomes" id="UP000824071">
    <property type="component" value="Unassembled WGS sequence"/>
</dbReference>
<reference evidence="4" key="2">
    <citation type="journal article" date="2021" name="PeerJ">
        <title>Extensive microbial diversity within the chicken gut microbiome revealed by metagenomics and culture.</title>
        <authorList>
            <person name="Gilroy R."/>
            <person name="Ravi A."/>
            <person name="Getino M."/>
            <person name="Pursley I."/>
            <person name="Horton D.L."/>
            <person name="Alikhan N.F."/>
            <person name="Baker D."/>
            <person name="Gharbi K."/>
            <person name="Hall N."/>
            <person name="Watson M."/>
            <person name="Adriaenssens E.M."/>
            <person name="Foster-Nyarko E."/>
            <person name="Jarju S."/>
            <person name="Secka A."/>
            <person name="Antonio M."/>
            <person name="Oren A."/>
            <person name="Chaudhuri R.R."/>
            <person name="La Ragione R."/>
            <person name="Hildebrand F."/>
            <person name="Pallen M.J."/>
        </authorList>
    </citation>
    <scope>NUCLEOTIDE SEQUENCE</scope>
    <source>
        <strain evidence="4">ChiGjej1B1-19959</strain>
    </source>
</reference>
<evidence type="ECO:0000313" key="4">
    <source>
        <dbReference type="EMBL" id="HIU35721.1"/>
    </source>
</evidence>
<dbReference type="SUPFAM" id="SSF48537">
    <property type="entry name" value="Phospholipase C/P1 nuclease"/>
    <property type="match status" value="1"/>
</dbReference>
<evidence type="ECO:0000256" key="1">
    <source>
        <dbReference type="ARBA" id="ARBA00022525"/>
    </source>
</evidence>
<evidence type="ECO:0000259" key="3">
    <source>
        <dbReference type="PROSITE" id="PS51346"/>
    </source>
</evidence>
<comment type="caution">
    <text evidence="4">The sequence shown here is derived from an EMBL/GenBank/DDBJ whole genome shotgun (WGS) entry which is preliminary data.</text>
</comment>
<reference evidence="4" key="1">
    <citation type="submission" date="2020-10" db="EMBL/GenBank/DDBJ databases">
        <authorList>
            <person name="Gilroy R."/>
        </authorList>
    </citation>
    <scope>NUCLEOTIDE SEQUENCE</scope>
    <source>
        <strain evidence="4">ChiGjej1B1-19959</strain>
    </source>
</reference>
<evidence type="ECO:0000313" key="5">
    <source>
        <dbReference type="Proteomes" id="UP000824071"/>
    </source>
</evidence>
<dbReference type="AlphaFoldDB" id="A0A9D1IF95"/>
<feature type="signal peptide" evidence="2">
    <location>
        <begin position="1"/>
        <end position="26"/>
    </location>
</feature>
<sequence length="323" mass="36512">MFKKGISVFLSLTVLLLCVCSVPVFASEPEFDINDYTIEDLYTMTTAEKKELIANFIETYNPYGMRDLLEQETQTSTDSKSEEPQIELYWKSDSELFNGGQQIATHQIITLEAFLKFVTDYGFYQIDGSAALAIALNLASVSALPDREENDNHLFYGHFYDPNTGTNYLGDTSPTAKTRIKLHYDHAVEANSSNEFEKVAKSMEDLGKALHYIQDVCEPHHAANKTAVNSSHGIFEAYVDNNLELLMPILPSLPNTDIYSAQTDDVEDLLHTAAIRGKYFIDYTTILQRSNWDYAGTQTLYCAALSSMQLIYKFFYEINASFL</sequence>
<dbReference type="InterPro" id="IPR008947">
    <property type="entry name" value="PLipase_C/P1_nuclease_dom_sf"/>
</dbReference>
<proteinExistence type="predicted"/>
<dbReference type="Gene3D" id="1.10.575.10">
    <property type="entry name" value="P1 Nuclease"/>
    <property type="match status" value="1"/>
</dbReference>
<dbReference type="SMART" id="SM00770">
    <property type="entry name" value="Zn_dep_PLPC"/>
    <property type="match status" value="1"/>
</dbReference>
<dbReference type="GO" id="GO:0008270">
    <property type="term" value="F:zinc ion binding"/>
    <property type="evidence" value="ECO:0007669"/>
    <property type="project" value="InterPro"/>
</dbReference>
<keyword evidence="2" id="KW-0732">Signal</keyword>
<feature type="domain" description="Zn-dependent PLC" evidence="3">
    <location>
        <begin position="87"/>
        <end position="323"/>
    </location>
</feature>
<dbReference type="PRINTS" id="PR00479">
    <property type="entry name" value="PRPHPHLPASEC"/>
</dbReference>
<dbReference type="InterPro" id="IPR001531">
    <property type="entry name" value="Zn_PLipaseC"/>
</dbReference>
<protein>
    <submittedName>
        <fullName evidence="4">Zinc dependent phospholipase C family protein</fullName>
    </submittedName>
</protein>
<feature type="chain" id="PRO_5039022023" evidence="2">
    <location>
        <begin position="27"/>
        <end position="323"/>
    </location>
</feature>
<dbReference type="PROSITE" id="PS51346">
    <property type="entry name" value="PROKAR_ZN_DEPEND_PLPC_2"/>
    <property type="match status" value="1"/>
</dbReference>
<dbReference type="EMBL" id="DVMW01000026">
    <property type="protein sequence ID" value="HIU35721.1"/>
    <property type="molecule type" value="Genomic_DNA"/>
</dbReference>
<organism evidence="4 5">
    <name type="scientific">Candidatus Fimenecus excrementigallinarum</name>
    <dbReference type="NCBI Taxonomy" id="2840816"/>
    <lineage>
        <taxon>Bacteria</taxon>
        <taxon>Bacillati</taxon>
        <taxon>Bacillota</taxon>
        <taxon>Clostridia</taxon>
        <taxon>Candidatus Fimenecus</taxon>
    </lineage>
</organism>
<dbReference type="GO" id="GO:0004629">
    <property type="term" value="F:phospholipase C activity"/>
    <property type="evidence" value="ECO:0007669"/>
    <property type="project" value="InterPro"/>
</dbReference>
<keyword evidence="1" id="KW-0964">Secreted</keyword>
<gene>
    <name evidence="4" type="ORF">IAC53_03835</name>
</gene>
<accession>A0A9D1IF95</accession>